<evidence type="ECO:0000256" key="5">
    <source>
        <dbReference type="SAM" id="Phobius"/>
    </source>
</evidence>
<feature type="transmembrane region" description="Helical" evidence="5">
    <location>
        <begin position="49"/>
        <end position="70"/>
    </location>
</feature>
<evidence type="ECO:0000256" key="3">
    <source>
        <dbReference type="ARBA" id="ARBA00022989"/>
    </source>
</evidence>
<evidence type="ECO:0000313" key="7">
    <source>
        <dbReference type="Proteomes" id="UP000000314"/>
    </source>
</evidence>
<proteinExistence type="predicted"/>
<dbReference type="KEGG" id="ppa:PAS_chr3_0714"/>
<dbReference type="GO" id="GO:0030026">
    <property type="term" value="P:intracellular manganese ion homeostasis"/>
    <property type="evidence" value="ECO:0007669"/>
    <property type="project" value="TreeGrafter"/>
</dbReference>
<dbReference type="OrthoDB" id="409173at2759"/>
<feature type="transmembrane region" description="Helical" evidence="5">
    <location>
        <begin position="460"/>
        <end position="482"/>
    </location>
</feature>
<dbReference type="STRING" id="644223.C4R5C8"/>
<evidence type="ECO:0000256" key="1">
    <source>
        <dbReference type="ARBA" id="ARBA00004141"/>
    </source>
</evidence>
<dbReference type="PRINTS" id="PR00447">
    <property type="entry name" value="NATRESASSCMP"/>
</dbReference>
<keyword evidence="7" id="KW-1185">Reference proteome</keyword>
<dbReference type="GO" id="GO:0034755">
    <property type="term" value="P:iron ion transmembrane transport"/>
    <property type="evidence" value="ECO:0007669"/>
    <property type="project" value="TreeGrafter"/>
</dbReference>
<dbReference type="InterPro" id="IPR001046">
    <property type="entry name" value="NRAMP_fam"/>
</dbReference>
<organism evidence="6 7">
    <name type="scientific">Komagataella phaffii (strain GS115 / ATCC 20864)</name>
    <name type="common">Yeast</name>
    <name type="synonym">Pichia pastoris</name>
    <dbReference type="NCBI Taxonomy" id="644223"/>
    <lineage>
        <taxon>Eukaryota</taxon>
        <taxon>Fungi</taxon>
        <taxon>Dikarya</taxon>
        <taxon>Ascomycota</taxon>
        <taxon>Saccharomycotina</taxon>
        <taxon>Pichiomycetes</taxon>
        <taxon>Pichiales</taxon>
        <taxon>Pichiaceae</taxon>
        <taxon>Komagataella</taxon>
    </lineage>
</organism>
<dbReference type="InParanoid" id="C4R5C8"/>
<name>C4R5C8_KOMPG</name>
<accession>C4R5C8</accession>
<feature type="transmembrane region" description="Helical" evidence="5">
    <location>
        <begin position="397"/>
        <end position="417"/>
    </location>
</feature>
<dbReference type="eggNOG" id="KOG1291">
    <property type="taxonomic scope" value="Eukaryota"/>
</dbReference>
<dbReference type="NCBIfam" id="NF037982">
    <property type="entry name" value="Nramp_1"/>
    <property type="match status" value="1"/>
</dbReference>
<dbReference type="Pfam" id="PF01566">
    <property type="entry name" value="Nramp"/>
    <property type="match status" value="1"/>
</dbReference>
<evidence type="ECO:0000256" key="2">
    <source>
        <dbReference type="ARBA" id="ARBA00022692"/>
    </source>
</evidence>
<feature type="transmembrane region" description="Helical" evidence="5">
    <location>
        <begin position="124"/>
        <end position="142"/>
    </location>
</feature>
<dbReference type="FunCoup" id="C4R5C8">
    <property type="interactions" value="220"/>
</dbReference>
<dbReference type="PANTHER" id="PTHR11706:SF29">
    <property type="entry name" value="IRON TRANSPORTER SMF3"/>
    <property type="match status" value="1"/>
</dbReference>
<dbReference type="RefSeq" id="XP_002492943.1">
    <property type="nucleotide sequence ID" value="XM_002492898.1"/>
</dbReference>
<dbReference type="GO" id="GO:0006879">
    <property type="term" value="P:intracellular iron ion homeostasis"/>
    <property type="evidence" value="ECO:0007669"/>
    <property type="project" value="EnsemblFungi"/>
</dbReference>
<dbReference type="OMA" id="PWMQFYQ"/>
<feature type="transmembrane region" description="Helical" evidence="5">
    <location>
        <begin position="368"/>
        <end position="385"/>
    </location>
</feature>
<keyword evidence="4 5" id="KW-0472">Membrane</keyword>
<dbReference type="PANTHER" id="PTHR11706">
    <property type="entry name" value="SOLUTE CARRIER PROTEIN FAMILY 11 MEMBER"/>
    <property type="match status" value="1"/>
</dbReference>
<feature type="transmembrane region" description="Helical" evidence="5">
    <location>
        <begin position="321"/>
        <end position="347"/>
    </location>
</feature>
<dbReference type="GO" id="GO:0000329">
    <property type="term" value="C:fungal-type vacuole membrane"/>
    <property type="evidence" value="ECO:0007669"/>
    <property type="project" value="EnsemblFungi"/>
</dbReference>
<gene>
    <name evidence="6" type="ordered locus">PAS_chr3_0714</name>
</gene>
<dbReference type="NCBIfam" id="TIGR01197">
    <property type="entry name" value="nramp"/>
    <property type="match status" value="1"/>
</dbReference>
<feature type="transmembrane region" description="Helical" evidence="5">
    <location>
        <begin position="277"/>
        <end position="301"/>
    </location>
</feature>
<dbReference type="HOGENOM" id="CLU_020088_4_0_1"/>
<feature type="transmembrane region" description="Helical" evidence="5">
    <location>
        <begin position="12"/>
        <end position="29"/>
    </location>
</feature>
<dbReference type="Proteomes" id="UP000000314">
    <property type="component" value="Chromosome 3"/>
</dbReference>
<sequence>MSFVKSVTRVGSKYLQFVGPGLLISISYLDVGNYSVAVSAGGAYGYKLLYSIVLSNVFAVILQCLCIKVGSVTGLNLAELCRKHLPHRLNIVIYILAEFAIIATDLAEVVGAAIALNILFNIPLAYGIVITVLDVVIVLFAYKDSGSGEKVSLAKVRFFEMFLSIFVFLTCVCVSVLLFKIEIPDKRSLFEGFFPVSKDILEKRAVYLGLGVLGATVMPHSLYLGSALVQNRLKDYDVKNGFVDPKVAIDDTQDVSNKYKPSIHALNYCLKYSYWELILSLFTIAVFVNAALMVVAGATLFGQPDTEDADLITIYELLSKYVSSAAGFIFALSLLFSGQSSGIVCTMSGQIVSEGFIKWSVTPWVRRLITRLLAVMPCMFMVLFMERKGMSEILNASQVALSLILPFVSAPLLYFTCSSKFMKVEIKKSTIAAPSENTTLLPTTEQTEYKDYTNGPFLKYSAILTWALITIFNFVLVFSFMIGEDVSF</sequence>
<keyword evidence="3 5" id="KW-1133">Transmembrane helix</keyword>
<keyword evidence="2 5" id="KW-0812">Transmembrane</keyword>
<dbReference type="GO" id="GO:0015086">
    <property type="term" value="F:cadmium ion transmembrane transporter activity"/>
    <property type="evidence" value="ECO:0007669"/>
    <property type="project" value="TreeGrafter"/>
</dbReference>
<feature type="transmembrane region" description="Helical" evidence="5">
    <location>
        <begin position="91"/>
        <end position="118"/>
    </location>
</feature>
<dbReference type="EMBL" id="FN392321">
    <property type="protein sequence ID" value="CAY70764.1"/>
    <property type="molecule type" value="Genomic_DNA"/>
</dbReference>
<dbReference type="AlphaFoldDB" id="C4R5C8"/>
<dbReference type="GO" id="GO:0005384">
    <property type="term" value="F:manganese ion transmembrane transporter activity"/>
    <property type="evidence" value="ECO:0007669"/>
    <property type="project" value="TreeGrafter"/>
</dbReference>
<comment type="subcellular location">
    <subcellularLocation>
        <location evidence="1">Membrane</location>
        <topology evidence="1">Multi-pass membrane protein</topology>
    </subcellularLocation>
</comment>
<feature type="transmembrane region" description="Helical" evidence="5">
    <location>
        <begin position="162"/>
        <end position="181"/>
    </location>
</feature>
<dbReference type="GeneID" id="8200412"/>
<reference evidence="6 7" key="1">
    <citation type="journal article" date="2009" name="Nat. Biotechnol.">
        <title>Genome sequence of the recombinant protein production host Pichia pastoris.</title>
        <authorList>
            <person name="De Schutter K."/>
            <person name="Lin Y.C."/>
            <person name="Tiels P."/>
            <person name="Van Hecke A."/>
            <person name="Glinka S."/>
            <person name="Weber-Lehmann J."/>
            <person name="Rouze P."/>
            <person name="Van de Peer Y."/>
            <person name="Callewaert N."/>
        </authorList>
    </citation>
    <scope>NUCLEOTIDE SEQUENCE [LARGE SCALE GENOMIC DNA]</scope>
    <source>
        <strain evidence="7">GS115 / ATCC 20864</strain>
    </source>
</reference>
<protein>
    <submittedName>
        <fullName evidence="6">Divalent metal ion transporter involved in iron homeostasis</fullName>
    </submittedName>
</protein>
<evidence type="ECO:0000313" key="6">
    <source>
        <dbReference type="EMBL" id="CAY70764.1"/>
    </source>
</evidence>
<evidence type="ECO:0000256" key="4">
    <source>
        <dbReference type="ARBA" id="ARBA00023136"/>
    </source>
</evidence>